<proteinExistence type="predicted"/>
<dbReference type="EMBL" id="JAADJU010000002">
    <property type="protein sequence ID" value="NMP26016.1"/>
    <property type="molecule type" value="Genomic_DNA"/>
</dbReference>
<comment type="caution">
    <text evidence="1">The sequence shown here is derived from an EMBL/GenBank/DDBJ whole genome shotgun (WGS) entry which is preliminary data.</text>
</comment>
<name>A0A848MF33_9GAMM</name>
<keyword evidence="2" id="KW-1185">Reference proteome</keyword>
<reference evidence="1 2" key="2">
    <citation type="submission" date="2020-06" db="EMBL/GenBank/DDBJ databases">
        <title>Polyphasic characterization of a Rahnella strain isolated from tree sap.</title>
        <authorList>
            <person name="Kim I.S."/>
        </authorList>
    </citation>
    <scope>NUCLEOTIDE SEQUENCE [LARGE SCALE GENOMIC DNA]</scope>
    <source>
        <strain evidence="1 2">SAP-1</strain>
    </source>
</reference>
<evidence type="ECO:0000313" key="1">
    <source>
        <dbReference type="EMBL" id="NMP26016.1"/>
    </source>
</evidence>
<dbReference type="Proteomes" id="UP000585363">
    <property type="component" value="Unassembled WGS sequence"/>
</dbReference>
<protein>
    <submittedName>
        <fullName evidence="1">CxxxxCH/CxxCH domain-containing protein</fullName>
    </submittedName>
</protein>
<accession>A0A848MF33</accession>
<evidence type="ECO:0000313" key="2">
    <source>
        <dbReference type="Proteomes" id="UP000585363"/>
    </source>
</evidence>
<sequence>MCRVGLKVVQWLNTFTIKDCLSCHFIN</sequence>
<gene>
    <name evidence="1" type="ORF">GW590_03900</name>
</gene>
<organism evidence="1 2">
    <name type="scientific">Rouxiella aceris</name>
    <dbReference type="NCBI Taxonomy" id="2703884"/>
    <lineage>
        <taxon>Bacteria</taxon>
        <taxon>Pseudomonadati</taxon>
        <taxon>Pseudomonadota</taxon>
        <taxon>Gammaproteobacteria</taxon>
        <taxon>Enterobacterales</taxon>
        <taxon>Yersiniaceae</taxon>
        <taxon>Rouxiella</taxon>
    </lineage>
</organism>
<dbReference type="AlphaFoldDB" id="A0A848MF33"/>
<reference evidence="1 2" key="1">
    <citation type="submission" date="2020-01" db="EMBL/GenBank/DDBJ databases">
        <authorList>
            <person name="Lee S.D."/>
        </authorList>
    </citation>
    <scope>NUCLEOTIDE SEQUENCE [LARGE SCALE GENOMIC DNA]</scope>
    <source>
        <strain evidence="1 2">SAP-1</strain>
    </source>
</reference>